<evidence type="ECO:0000256" key="2">
    <source>
        <dbReference type="ARBA" id="ARBA00022679"/>
    </source>
</evidence>
<organism evidence="5 6">
    <name type="scientific">Hypsizygus marmoreus</name>
    <name type="common">White beech mushroom</name>
    <name type="synonym">Agaricus marmoreus</name>
    <dbReference type="NCBI Taxonomy" id="39966"/>
    <lineage>
        <taxon>Eukaryota</taxon>
        <taxon>Fungi</taxon>
        <taxon>Dikarya</taxon>
        <taxon>Basidiomycota</taxon>
        <taxon>Agaricomycotina</taxon>
        <taxon>Agaricomycetes</taxon>
        <taxon>Agaricomycetidae</taxon>
        <taxon>Agaricales</taxon>
        <taxon>Tricholomatineae</taxon>
        <taxon>Lyophyllaceae</taxon>
        <taxon>Hypsizygus</taxon>
    </lineage>
</organism>
<dbReference type="EMBL" id="LUEZ02000012">
    <property type="protein sequence ID" value="RDB28281.1"/>
    <property type="molecule type" value="Genomic_DNA"/>
</dbReference>
<dbReference type="PANTHER" id="PTHR43712:SF2">
    <property type="entry name" value="O-METHYLTRANSFERASE CICE"/>
    <property type="match status" value="1"/>
</dbReference>
<keyword evidence="2" id="KW-0808">Transferase</keyword>
<keyword evidence="6" id="KW-1185">Reference proteome</keyword>
<feature type="domain" description="O-methyltransferase C-terminal" evidence="4">
    <location>
        <begin position="203"/>
        <end position="429"/>
    </location>
</feature>
<dbReference type="STRING" id="39966.A0A369K0Y9"/>
<evidence type="ECO:0000256" key="3">
    <source>
        <dbReference type="ARBA" id="ARBA00022691"/>
    </source>
</evidence>
<dbReference type="PANTHER" id="PTHR43712">
    <property type="entry name" value="PUTATIVE (AFU_ORTHOLOGUE AFUA_4G14580)-RELATED"/>
    <property type="match status" value="1"/>
</dbReference>
<accession>A0A369K0Y9</accession>
<dbReference type="GO" id="GO:0008171">
    <property type="term" value="F:O-methyltransferase activity"/>
    <property type="evidence" value="ECO:0007669"/>
    <property type="project" value="InterPro"/>
</dbReference>
<dbReference type="OrthoDB" id="1606438at2759"/>
<dbReference type="InterPro" id="IPR016461">
    <property type="entry name" value="COMT-like"/>
</dbReference>
<sequence length="449" mass="49314">MSSKLYENGSSQAVALADLIAAQVQVIVTAYSASGQTIPSLDSTTAGPFDEPANTPANISMAIQLIEAACAQLCATVASPGHSITKKTYNYVEPACMLVVVNAKIADLLLGKPEGEHVEVLAKQAELDTGKLGRVLRLLATNHCFIEVKPNVFANNRLSLKLVSSDPTSAMVGLLTDEGLKSSAYVNETLFDPKSGPSMLPEDAAFKRAHGSPIFELHKRPEEKYRADRFAEAMIGWATVTDGNDLSKVYPWDELPPGTTICDVGGNTGHATLPLIKAHPKLQIVLQDLPAVIEQAKEFWRRENPKAIDNQNIHFVPVDFFKDSLTHGCDYYYIRHVLHNWAEVECIMLLTNVRKAMTSSSTLLIHDMVLQPLVRNTTSVFDQAPEPLLPNYGVGRVLLYQQDINMMGFVNSKERTLEEFIDLGSQAGFDFVKIWDAGEANSLLEFRAL</sequence>
<evidence type="ECO:0000259" key="4">
    <source>
        <dbReference type="Pfam" id="PF00891"/>
    </source>
</evidence>
<dbReference type="InterPro" id="IPR036388">
    <property type="entry name" value="WH-like_DNA-bd_sf"/>
</dbReference>
<dbReference type="InterPro" id="IPR001077">
    <property type="entry name" value="COMT_C"/>
</dbReference>
<evidence type="ECO:0000313" key="6">
    <source>
        <dbReference type="Proteomes" id="UP000076154"/>
    </source>
</evidence>
<dbReference type="Proteomes" id="UP000076154">
    <property type="component" value="Unassembled WGS sequence"/>
</dbReference>
<dbReference type="Gene3D" id="3.40.50.150">
    <property type="entry name" value="Vaccinia Virus protein VP39"/>
    <property type="match status" value="1"/>
</dbReference>
<dbReference type="SUPFAM" id="SSF46785">
    <property type="entry name" value="Winged helix' DNA-binding domain"/>
    <property type="match status" value="1"/>
</dbReference>
<evidence type="ECO:0000313" key="5">
    <source>
        <dbReference type="EMBL" id="RDB28281.1"/>
    </source>
</evidence>
<gene>
    <name evidence="5" type="ORF">Hypma_001415</name>
</gene>
<dbReference type="Gene3D" id="1.10.10.10">
    <property type="entry name" value="Winged helix-like DNA-binding domain superfamily/Winged helix DNA-binding domain"/>
    <property type="match status" value="1"/>
</dbReference>
<dbReference type="InParanoid" id="A0A369K0Y9"/>
<reference evidence="5" key="1">
    <citation type="submission" date="2018-04" db="EMBL/GenBank/DDBJ databases">
        <title>Whole genome sequencing of Hypsizygus marmoreus.</title>
        <authorList>
            <person name="Choi I.-G."/>
            <person name="Min B."/>
            <person name="Kim J.-G."/>
            <person name="Kim S."/>
            <person name="Oh Y.-L."/>
            <person name="Kong W.-S."/>
            <person name="Park H."/>
            <person name="Jeong J."/>
            <person name="Song E.-S."/>
        </authorList>
    </citation>
    <scope>NUCLEOTIDE SEQUENCE [LARGE SCALE GENOMIC DNA]</scope>
    <source>
        <strain evidence="5">51987-8</strain>
    </source>
</reference>
<dbReference type="InterPro" id="IPR029063">
    <property type="entry name" value="SAM-dependent_MTases_sf"/>
</dbReference>
<comment type="caution">
    <text evidence="5">The sequence shown here is derived from an EMBL/GenBank/DDBJ whole genome shotgun (WGS) entry which is preliminary data.</text>
</comment>
<name>A0A369K0Y9_HYPMA</name>
<proteinExistence type="predicted"/>
<keyword evidence="1" id="KW-0489">Methyltransferase</keyword>
<dbReference type="Pfam" id="PF00891">
    <property type="entry name" value="Methyltransf_2"/>
    <property type="match status" value="1"/>
</dbReference>
<dbReference type="CDD" id="cd02440">
    <property type="entry name" value="AdoMet_MTases"/>
    <property type="match status" value="1"/>
</dbReference>
<keyword evidence="3" id="KW-0949">S-adenosyl-L-methionine</keyword>
<dbReference type="GO" id="GO:0032259">
    <property type="term" value="P:methylation"/>
    <property type="evidence" value="ECO:0007669"/>
    <property type="project" value="UniProtKB-KW"/>
</dbReference>
<dbReference type="SUPFAM" id="SSF53335">
    <property type="entry name" value="S-adenosyl-L-methionine-dependent methyltransferases"/>
    <property type="match status" value="1"/>
</dbReference>
<evidence type="ECO:0000256" key="1">
    <source>
        <dbReference type="ARBA" id="ARBA00022603"/>
    </source>
</evidence>
<dbReference type="AlphaFoldDB" id="A0A369K0Y9"/>
<protein>
    <submittedName>
        <fullName evidence="5">3-O-methyltransferase 2</fullName>
    </submittedName>
</protein>
<dbReference type="InterPro" id="IPR036390">
    <property type="entry name" value="WH_DNA-bd_sf"/>
</dbReference>
<dbReference type="PROSITE" id="PS51683">
    <property type="entry name" value="SAM_OMT_II"/>
    <property type="match status" value="1"/>
</dbReference>